<comment type="similarity">
    <text evidence="1 2">Belongs to the glycosyl hydrolase 31 family.</text>
</comment>
<organism evidence="7 8">
    <name type="scientific">Halopiger aswanensis</name>
    <dbReference type="NCBI Taxonomy" id="148449"/>
    <lineage>
        <taxon>Archaea</taxon>
        <taxon>Methanobacteriati</taxon>
        <taxon>Methanobacteriota</taxon>
        <taxon>Stenosarchaea group</taxon>
        <taxon>Halobacteria</taxon>
        <taxon>Halobacteriales</taxon>
        <taxon>Natrialbaceae</taxon>
        <taxon>Halopiger</taxon>
    </lineage>
</organism>
<evidence type="ECO:0000313" key="8">
    <source>
        <dbReference type="Proteomes" id="UP000283805"/>
    </source>
</evidence>
<feature type="domain" description="DUF5110" evidence="5">
    <location>
        <begin position="727"/>
        <end position="795"/>
    </location>
</feature>
<dbReference type="InterPro" id="IPR051816">
    <property type="entry name" value="Glycosyl_Hydrolase_31"/>
</dbReference>
<dbReference type="PANTHER" id="PTHR43863:SF2">
    <property type="entry name" value="MALTASE-GLUCOAMYLASE"/>
    <property type="match status" value="1"/>
</dbReference>
<protein>
    <submittedName>
        <fullName evidence="7">Alpha-D-xyloside xylohydrolase</fullName>
    </submittedName>
</protein>
<evidence type="ECO:0000259" key="5">
    <source>
        <dbReference type="Pfam" id="PF17137"/>
    </source>
</evidence>
<dbReference type="Pfam" id="PF13802">
    <property type="entry name" value="Gal_mutarotas_2"/>
    <property type="match status" value="1"/>
</dbReference>
<name>A0A419W132_9EURY</name>
<dbReference type="Pfam" id="PF01055">
    <property type="entry name" value="Glyco_hydro_31_2nd"/>
    <property type="match status" value="1"/>
</dbReference>
<evidence type="ECO:0000256" key="2">
    <source>
        <dbReference type="RuleBase" id="RU361185"/>
    </source>
</evidence>
<dbReference type="CDD" id="cd14752">
    <property type="entry name" value="GH31_N"/>
    <property type="match status" value="1"/>
</dbReference>
<dbReference type="Gene3D" id="2.60.40.1180">
    <property type="entry name" value="Golgi alpha-mannosidase II"/>
    <property type="match status" value="2"/>
</dbReference>
<feature type="domain" description="Glycoside hydrolase family 31 N-terminal" evidence="4">
    <location>
        <begin position="22"/>
        <end position="197"/>
    </location>
</feature>
<dbReference type="AlphaFoldDB" id="A0A419W132"/>
<dbReference type="InterPro" id="IPR017853">
    <property type="entry name" value="GH"/>
</dbReference>
<evidence type="ECO:0000259" key="3">
    <source>
        <dbReference type="Pfam" id="PF01055"/>
    </source>
</evidence>
<feature type="domain" description="Glycoside hydrolase family 31 TIM barrel" evidence="3">
    <location>
        <begin position="239"/>
        <end position="604"/>
    </location>
</feature>
<evidence type="ECO:0000256" key="1">
    <source>
        <dbReference type="ARBA" id="ARBA00007806"/>
    </source>
</evidence>
<dbReference type="Pfam" id="PF21365">
    <property type="entry name" value="Glyco_hydro_31_3rd"/>
    <property type="match status" value="1"/>
</dbReference>
<dbReference type="SUPFAM" id="SSF74650">
    <property type="entry name" value="Galactose mutarotase-like"/>
    <property type="match status" value="1"/>
</dbReference>
<dbReference type="GO" id="GO:0030246">
    <property type="term" value="F:carbohydrate binding"/>
    <property type="evidence" value="ECO:0007669"/>
    <property type="project" value="InterPro"/>
</dbReference>
<dbReference type="EMBL" id="RAPO01000004">
    <property type="protein sequence ID" value="RKD89169.1"/>
    <property type="molecule type" value="Genomic_DNA"/>
</dbReference>
<dbReference type="InterPro" id="IPR011013">
    <property type="entry name" value="Gal_mutarotase_sf_dom"/>
</dbReference>
<dbReference type="InterPro" id="IPR048395">
    <property type="entry name" value="Glyco_hydro_31_C"/>
</dbReference>
<dbReference type="GO" id="GO:0005975">
    <property type="term" value="P:carbohydrate metabolic process"/>
    <property type="evidence" value="ECO:0007669"/>
    <property type="project" value="InterPro"/>
</dbReference>
<accession>A0A419W132</accession>
<dbReference type="Gene3D" id="3.20.20.80">
    <property type="entry name" value="Glycosidases"/>
    <property type="match status" value="1"/>
</dbReference>
<evidence type="ECO:0000259" key="4">
    <source>
        <dbReference type="Pfam" id="PF13802"/>
    </source>
</evidence>
<dbReference type="Proteomes" id="UP000283805">
    <property type="component" value="Unassembled WGS sequence"/>
</dbReference>
<reference evidence="7 8" key="1">
    <citation type="submission" date="2018-09" db="EMBL/GenBank/DDBJ databases">
        <title>Genomic Encyclopedia of Archaeal and Bacterial Type Strains, Phase II (KMG-II): from individual species to whole genera.</title>
        <authorList>
            <person name="Goeker M."/>
        </authorList>
    </citation>
    <scope>NUCLEOTIDE SEQUENCE [LARGE SCALE GENOMIC DNA]</scope>
    <source>
        <strain evidence="7 8">DSM 13151</strain>
    </source>
</reference>
<evidence type="ECO:0000259" key="6">
    <source>
        <dbReference type="Pfam" id="PF21365"/>
    </source>
</evidence>
<comment type="caution">
    <text evidence="7">The sequence shown here is derived from an EMBL/GenBank/DDBJ whole genome shotgun (WGS) entry which is preliminary data.</text>
</comment>
<sequence length="826" mass="94017">MQCELLRSEADGPCIRTAEGILKLQVIDDAIVRVVLGTEPLTEPATDSPMIVEQSVNADWSLAETESTISLETAALRVDLAKETGALTWRDADGDCLVREPSDGGRCLDPVDVEAMAGENAASPHDTLEREAFSATFELEFADDEAIYGLGQHDDGIANYRGHDQHLYQHNTKVAMPVFVSARGYGLLFDSYSLSTFHDDRHGTYFWSECVDELDFYVVYGPEFDEIVSGFRQLTGTAAMLPKWSYGYVQSKERYKSQDELLEVVDEYREREIPIDCIVQDWQYWPDSTADDPDFEEWGGPAGDWGQWGQKSFEPERFPDPDALTEGLHERNVRLMISIWPNMITGENYEEMADAGHLLDDHDLSAPDNEVNYYDVFDEEARELYWKQANEGLFSHGVDAWWADSTEPYNPDWGLERPLEPAQRLALITDDYKQVFDPAYSNAYSLYQAKGLYEGQRSTTADKRVLNLTRSGYPGQQRYGAITWSGDIEATWDRLEKQLADGLQFTATGNPKWTLDIGAFFVADNTDEEFYANGDFDNGYEDLGYRELYTRWFQFGTFLPLFRSHGTNTPREMWRFGEPGDQFYDTLVKFDELRYRLLPYIYSLAGWETHRDYTMFRHLAFDFRDDERVHDIADQFMFGPSLLVCPVTEPMYYGPDSTSLEERAKAREVYLPEGTEWYDFWTGERYAGGQTILADAPLEKLPLFVRAGSIVPMGPVVQHTEERPDAPWTLRVYPGRDGSFDVYEDAGDGYDYEDGAYAVTPLEWDDTASELAVGEREGSFPEVVETRDLHVVVVDGEQQRGIGVDAHDPQATLTYEGTATSVTIDR</sequence>
<dbReference type="SUPFAM" id="SSF51011">
    <property type="entry name" value="Glycosyl hydrolase domain"/>
    <property type="match status" value="1"/>
</dbReference>
<dbReference type="CDD" id="cd06591">
    <property type="entry name" value="GH31_xylosidase_XylS"/>
    <property type="match status" value="1"/>
</dbReference>
<keyword evidence="2 7" id="KW-0378">Hydrolase</keyword>
<dbReference type="InterPro" id="IPR000322">
    <property type="entry name" value="Glyco_hydro_31_TIM"/>
</dbReference>
<dbReference type="InterPro" id="IPR025887">
    <property type="entry name" value="Glyco_hydro_31_N_dom"/>
</dbReference>
<feature type="domain" description="Glycosyl hydrolase family 31 C-terminal" evidence="6">
    <location>
        <begin position="613"/>
        <end position="711"/>
    </location>
</feature>
<dbReference type="Pfam" id="PF17137">
    <property type="entry name" value="DUF5110"/>
    <property type="match status" value="1"/>
</dbReference>
<dbReference type="InterPro" id="IPR033403">
    <property type="entry name" value="DUF5110"/>
</dbReference>
<dbReference type="OrthoDB" id="27033at2157"/>
<dbReference type="RefSeq" id="WP_120246318.1">
    <property type="nucleotide sequence ID" value="NZ_RAPO01000004.1"/>
</dbReference>
<dbReference type="GO" id="GO:0004553">
    <property type="term" value="F:hydrolase activity, hydrolyzing O-glycosyl compounds"/>
    <property type="evidence" value="ECO:0007669"/>
    <property type="project" value="InterPro"/>
</dbReference>
<evidence type="ECO:0000313" key="7">
    <source>
        <dbReference type="EMBL" id="RKD89169.1"/>
    </source>
</evidence>
<dbReference type="InterPro" id="IPR013780">
    <property type="entry name" value="Glyco_hydro_b"/>
</dbReference>
<gene>
    <name evidence="7" type="ORF">ATJ93_3995</name>
</gene>
<dbReference type="SUPFAM" id="SSF51445">
    <property type="entry name" value="(Trans)glycosidases"/>
    <property type="match status" value="1"/>
</dbReference>
<keyword evidence="8" id="KW-1185">Reference proteome</keyword>
<proteinExistence type="inferred from homology"/>
<dbReference type="Gene3D" id="2.60.40.1760">
    <property type="entry name" value="glycosyl hydrolase (family 31)"/>
    <property type="match status" value="1"/>
</dbReference>
<keyword evidence="2" id="KW-0326">Glycosidase</keyword>
<dbReference type="PANTHER" id="PTHR43863">
    <property type="entry name" value="HYDROLASE, PUTATIVE (AFU_ORTHOLOGUE AFUA_1G03140)-RELATED"/>
    <property type="match status" value="1"/>
</dbReference>